<gene>
    <name evidence="1" type="ORF">OO7_05084</name>
</gene>
<dbReference type="RefSeq" id="WP_008914881.1">
    <property type="nucleotide sequence ID" value="NZ_CM001773.1"/>
</dbReference>
<comment type="caution">
    <text evidence="1">The sequence shown here is derived from an EMBL/GenBank/DDBJ whole genome shotgun (WGS) entry which is preliminary data.</text>
</comment>
<accession>K8WI01</accession>
<dbReference type="PATRIC" id="fig|1141660.3.peg.1030"/>
<organism evidence="1 2">
    <name type="scientific">Providencia sneebia DSM 19967</name>
    <dbReference type="NCBI Taxonomy" id="1141660"/>
    <lineage>
        <taxon>Bacteria</taxon>
        <taxon>Pseudomonadati</taxon>
        <taxon>Pseudomonadota</taxon>
        <taxon>Gammaproteobacteria</taxon>
        <taxon>Enterobacterales</taxon>
        <taxon>Morganellaceae</taxon>
        <taxon>Providencia</taxon>
    </lineage>
</organism>
<dbReference type="HOGENOM" id="CLU_035604_0_0_6"/>
<dbReference type="AlphaFoldDB" id="K8WI01"/>
<dbReference type="Proteomes" id="UP000010290">
    <property type="component" value="Chromosome"/>
</dbReference>
<reference evidence="1 2" key="1">
    <citation type="journal article" date="2012" name="BMC Genomics">
        <title>Comparative genomics of bacteria in the genus Providencia isolated from wild Drosophila melanogaster.</title>
        <authorList>
            <person name="Galac M.R."/>
            <person name="Lazzaro B.P."/>
        </authorList>
    </citation>
    <scope>NUCLEOTIDE SEQUENCE [LARGE SCALE GENOMIC DNA]</scope>
    <source>
        <strain evidence="1 2">DSM 19967</strain>
    </source>
</reference>
<name>K8WI01_9GAMM</name>
<sequence>MAPVNAFKNPHLYNLKVDRCNNTFLDAQLAIKPSFKVGFSASFSWSTETGTREDKDRKAEQRNLIIKKKEEKGQVLPKDLNHLHKGWTLNTVPFFKTDKMSFEVEFSCNVGGQEYSLIPYQGESGKTKLLSDFEGLSKIDKFTSIFKDRFLHISPSAKKSEEPSFPLFSFTLNPLKIGLTFFHEDIENPPNPKTVIGIQGTPLIGFDFKIDVIQLLASISGPGTAMAVEKLRSALSDRSKKNKQFQENNGTQNTFSAEIEAEIVISCSVHAIVGRIHTLKDGSKFGCDKGAVELGIKSLVSVSVETSIFYMQASLNAGFQLETKGTFEIDPHDDGIDVVACHDGISLKAWFKVDLILRKNRKLNNSQSQSFAESKPLLYQIAPALKAEDSDVRINIAGKQRVIKPRKQIEPHVVTIYSNPILDVYRINKL</sequence>
<protein>
    <submittedName>
        <fullName evidence="1">Uncharacterized protein</fullName>
    </submittedName>
</protein>
<evidence type="ECO:0000313" key="1">
    <source>
        <dbReference type="EMBL" id="EKT60174.1"/>
    </source>
</evidence>
<proteinExistence type="predicted"/>
<keyword evidence="2" id="KW-1185">Reference proteome</keyword>
<evidence type="ECO:0000313" key="2">
    <source>
        <dbReference type="Proteomes" id="UP000010290"/>
    </source>
</evidence>
<dbReference type="OrthoDB" id="6454760at2"/>
<dbReference type="EMBL" id="AKKN01000005">
    <property type="protein sequence ID" value="EKT60174.1"/>
    <property type="molecule type" value="Genomic_DNA"/>
</dbReference>